<reference evidence="3 4" key="1">
    <citation type="journal article" date="1992" name="Lakartidningen">
        <title>[Penicillin V and not amoxicillin is the first choice preparation in acute otitis].</title>
        <authorList>
            <person name="Kamme C."/>
            <person name="Lundgren K."/>
            <person name="Prellner K."/>
        </authorList>
    </citation>
    <scope>NUCLEOTIDE SEQUENCE [LARGE SCALE GENOMIC DNA]</scope>
    <source>
        <strain evidence="3 4">PC5538III-hc</strain>
    </source>
</reference>
<proteinExistence type="predicted"/>
<sequence>MKKFYLFLVLLSFFSSGYIFFDDDSGHFNQIPYESIPDLSKEFIENNFNDYTIHNTLMSGNTYIVVFKGGSSIHFNYKGEWINIIGNRNIISFERANKFIPSNIINTLKSKYNKINSIYKKSKGYQFKVDDEKIVSFDKEGNII</sequence>
<name>A0A5C8F8M6_BRAPL</name>
<evidence type="ECO:0000259" key="2">
    <source>
        <dbReference type="Pfam" id="PF11396"/>
    </source>
</evidence>
<evidence type="ECO:0000256" key="1">
    <source>
        <dbReference type="SAM" id="SignalP"/>
    </source>
</evidence>
<dbReference type="Pfam" id="PF11396">
    <property type="entry name" value="PepSY_like"/>
    <property type="match status" value="1"/>
</dbReference>
<keyword evidence="1" id="KW-0732">Signal</keyword>
<evidence type="ECO:0000313" key="3">
    <source>
        <dbReference type="EMBL" id="TXJ44960.1"/>
    </source>
</evidence>
<dbReference type="InterPro" id="IPR021533">
    <property type="entry name" value="PepSY-like"/>
</dbReference>
<dbReference type="Proteomes" id="UP000323176">
    <property type="component" value="Unassembled WGS sequence"/>
</dbReference>
<feature type="chain" id="PRO_5022824334" description="Putative beta-lactamase-inhibitor-like PepSY-like domain-containing protein" evidence="1">
    <location>
        <begin position="22"/>
        <end position="144"/>
    </location>
</feature>
<dbReference type="EMBL" id="SAXY01000020">
    <property type="protein sequence ID" value="TXJ44960.1"/>
    <property type="molecule type" value="Genomic_DNA"/>
</dbReference>
<accession>A0A5C8F8M6</accession>
<feature type="signal peptide" evidence="1">
    <location>
        <begin position="1"/>
        <end position="21"/>
    </location>
</feature>
<comment type="caution">
    <text evidence="3">The sequence shown here is derived from an EMBL/GenBank/DDBJ whole genome shotgun (WGS) entry which is preliminary data.</text>
</comment>
<dbReference type="SUPFAM" id="SSF160574">
    <property type="entry name" value="BT0923-like"/>
    <property type="match status" value="1"/>
</dbReference>
<dbReference type="AlphaFoldDB" id="A0A5C8F8M6"/>
<feature type="domain" description="Putative beta-lactamase-inhibitor-like PepSY-like" evidence="2">
    <location>
        <begin position="62"/>
        <end position="144"/>
    </location>
</feature>
<evidence type="ECO:0000313" key="4">
    <source>
        <dbReference type="Proteomes" id="UP000323176"/>
    </source>
</evidence>
<dbReference type="OrthoDB" id="309001at2"/>
<gene>
    <name evidence="3" type="ORF">EPJ72_03185</name>
</gene>
<protein>
    <recommendedName>
        <fullName evidence="2">Putative beta-lactamase-inhibitor-like PepSY-like domain-containing protein</fullName>
    </recommendedName>
</protein>
<organism evidence="3 4">
    <name type="scientific">Brachyspira pilosicoli</name>
    <name type="common">Serpulina pilosicoli</name>
    <dbReference type="NCBI Taxonomy" id="52584"/>
    <lineage>
        <taxon>Bacteria</taxon>
        <taxon>Pseudomonadati</taxon>
        <taxon>Spirochaetota</taxon>
        <taxon>Spirochaetia</taxon>
        <taxon>Brachyspirales</taxon>
        <taxon>Brachyspiraceae</taxon>
        <taxon>Brachyspira</taxon>
    </lineage>
</organism>
<dbReference type="Gene3D" id="3.40.1420.30">
    <property type="match status" value="1"/>
</dbReference>